<evidence type="ECO:0000313" key="2">
    <source>
        <dbReference type="Proteomes" id="UP000195402"/>
    </source>
</evidence>
<dbReference type="EMBL" id="MVGT01001283">
    <property type="protein sequence ID" value="OVA12995.1"/>
    <property type="molecule type" value="Genomic_DNA"/>
</dbReference>
<keyword evidence="2" id="KW-1185">Reference proteome</keyword>
<proteinExistence type="predicted"/>
<comment type="caution">
    <text evidence="1">The sequence shown here is derived from an EMBL/GenBank/DDBJ whole genome shotgun (WGS) entry which is preliminary data.</text>
</comment>
<evidence type="ECO:0000313" key="1">
    <source>
        <dbReference type="EMBL" id="OVA12995.1"/>
    </source>
</evidence>
<organism evidence="1 2">
    <name type="scientific">Macleaya cordata</name>
    <name type="common">Five-seeded plume-poppy</name>
    <name type="synonym">Bocconia cordata</name>
    <dbReference type="NCBI Taxonomy" id="56857"/>
    <lineage>
        <taxon>Eukaryota</taxon>
        <taxon>Viridiplantae</taxon>
        <taxon>Streptophyta</taxon>
        <taxon>Embryophyta</taxon>
        <taxon>Tracheophyta</taxon>
        <taxon>Spermatophyta</taxon>
        <taxon>Magnoliopsida</taxon>
        <taxon>Ranunculales</taxon>
        <taxon>Papaveraceae</taxon>
        <taxon>Papaveroideae</taxon>
        <taxon>Macleaya</taxon>
    </lineage>
</organism>
<gene>
    <name evidence="1" type="ORF">BVC80_8479g6</name>
</gene>
<dbReference type="STRING" id="56857.A0A200QRD2"/>
<dbReference type="Proteomes" id="UP000195402">
    <property type="component" value="Unassembled WGS sequence"/>
</dbReference>
<sequence length="140" mass="16004">MALILASPKPRFYHSSQLTRPIKQSTPKFINTCARVFRSRSLNVTENNIKTLIFIPDTYIHLKLCKQRRLKTVAFAAASAEENFGKILLSDVEVKKRRRVYFGRKWNSLDSATAIVVLSMHVLCLFAPVTTPTNSHPTWQ</sequence>
<protein>
    <submittedName>
        <fullName evidence="1">Uncharacterized protein</fullName>
    </submittedName>
</protein>
<dbReference type="InParanoid" id="A0A200QRD2"/>
<name>A0A200QRD2_MACCD</name>
<reference evidence="1 2" key="1">
    <citation type="journal article" date="2017" name="Mol. Plant">
        <title>The Genome of Medicinal Plant Macleaya cordata Provides New Insights into Benzylisoquinoline Alkaloids Metabolism.</title>
        <authorList>
            <person name="Liu X."/>
            <person name="Liu Y."/>
            <person name="Huang P."/>
            <person name="Ma Y."/>
            <person name="Qing Z."/>
            <person name="Tang Q."/>
            <person name="Cao H."/>
            <person name="Cheng P."/>
            <person name="Zheng Y."/>
            <person name="Yuan Z."/>
            <person name="Zhou Y."/>
            <person name="Liu J."/>
            <person name="Tang Z."/>
            <person name="Zhuo Y."/>
            <person name="Zhang Y."/>
            <person name="Yu L."/>
            <person name="Huang J."/>
            <person name="Yang P."/>
            <person name="Peng Q."/>
            <person name="Zhang J."/>
            <person name="Jiang W."/>
            <person name="Zhang Z."/>
            <person name="Lin K."/>
            <person name="Ro D.K."/>
            <person name="Chen X."/>
            <person name="Xiong X."/>
            <person name="Shang Y."/>
            <person name="Huang S."/>
            <person name="Zeng J."/>
        </authorList>
    </citation>
    <scope>NUCLEOTIDE SEQUENCE [LARGE SCALE GENOMIC DNA]</scope>
    <source>
        <strain evidence="2">cv. BLH2017</strain>
        <tissue evidence="1">Root</tissue>
    </source>
</reference>
<accession>A0A200QRD2</accession>
<dbReference type="AlphaFoldDB" id="A0A200QRD2"/>